<protein>
    <recommendedName>
        <fullName evidence="3">aspartate transaminase</fullName>
        <ecNumber evidence="3">2.6.1.1</ecNumber>
    </recommendedName>
</protein>
<feature type="non-terminal residue" evidence="9">
    <location>
        <position position="1"/>
    </location>
</feature>
<evidence type="ECO:0000256" key="3">
    <source>
        <dbReference type="ARBA" id="ARBA00012753"/>
    </source>
</evidence>
<evidence type="ECO:0000256" key="1">
    <source>
        <dbReference type="ARBA" id="ARBA00001933"/>
    </source>
</evidence>
<dbReference type="InterPro" id="IPR004839">
    <property type="entry name" value="Aminotransferase_I/II_large"/>
</dbReference>
<dbReference type="GO" id="GO:0006520">
    <property type="term" value="P:amino acid metabolic process"/>
    <property type="evidence" value="ECO:0007669"/>
    <property type="project" value="InterPro"/>
</dbReference>
<feature type="domain" description="Aminotransferase class I/classII large" evidence="8">
    <location>
        <begin position="18"/>
        <end position="242"/>
    </location>
</feature>
<keyword evidence="6" id="KW-0663">Pyridoxal phosphate</keyword>
<reference evidence="9 10" key="1">
    <citation type="journal article" date="2018" name="Int. J. Syst. Evol. Microbiol.">
        <title>Pseudooceanicola lipolyticus sp. nov., a marine alphaproteobacterium, reclassification of Oceanicola flagellatus as Pseudooceanicola flagellatus comb. nov. and emended description of the genus Pseudooceanicola.</title>
        <authorList>
            <person name="Huang M.-M."/>
            <person name="Guo L.-L."/>
            <person name="Wu Y.-H."/>
            <person name="Lai Q.-L."/>
            <person name="Shao Z.-Z."/>
            <person name="Wang C.-S."/>
            <person name="Wu M."/>
            <person name="Xu X.-W."/>
        </authorList>
    </citation>
    <scope>NUCLEOTIDE SEQUENCE [LARGE SCALE GENOMIC DNA]</scope>
    <source>
        <strain evidence="9 10">157</strain>
    </source>
</reference>
<gene>
    <name evidence="9" type="ORF">CVM52_25160</name>
</gene>
<comment type="cofactor">
    <cofactor evidence="1">
        <name>pyridoxal 5'-phosphate</name>
        <dbReference type="ChEBI" id="CHEBI:597326"/>
    </cofactor>
</comment>
<dbReference type="EC" id="2.6.1.1" evidence="3"/>
<dbReference type="CDD" id="cd00609">
    <property type="entry name" value="AAT_like"/>
    <property type="match status" value="1"/>
</dbReference>
<sequence>RPRAIVTRAADAFLPRPEALAQAAPGATSLLINSPNNPTGVVYDRATLAHVAQTCQDHDLWLISDEVYDTQVWEGEHLSPRALPGLADRTLVIGSMSKSHAMTGSRCGWIAGPPEAIERLIDLATNTTYGVPGFVQDAAVFALTAGDELEAEIAAPFRRRRQLAHAILAQQSCVGLIPSQGAMYLMLDIRATGLDGEGFATALLETHHIAVMPGESFGSAAAGHIRVAMTIEDDAFAAALSRLCTFAADLAAQNTQVAQ</sequence>
<evidence type="ECO:0000256" key="6">
    <source>
        <dbReference type="ARBA" id="ARBA00022898"/>
    </source>
</evidence>
<dbReference type="RefSeq" id="WP_133119992.1">
    <property type="nucleotide sequence ID" value="NZ_PGTB01000295.1"/>
</dbReference>
<dbReference type="AlphaFoldDB" id="A0A2M8ITN2"/>
<dbReference type="Gene3D" id="3.40.640.10">
    <property type="entry name" value="Type I PLP-dependent aspartate aminotransferase-like (Major domain)"/>
    <property type="match status" value="1"/>
</dbReference>
<organism evidence="9 10">
    <name type="scientific">Pseudooceanicola lipolyticus</name>
    <dbReference type="NCBI Taxonomy" id="2029104"/>
    <lineage>
        <taxon>Bacteria</taxon>
        <taxon>Pseudomonadati</taxon>
        <taxon>Pseudomonadota</taxon>
        <taxon>Alphaproteobacteria</taxon>
        <taxon>Rhodobacterales</taxon>
        <taxon>Paracoccaceae</taxon>
        <taxon>Pseudooceanicola</taxon>
    </lineage>
</organism>
<dbReference type="InterPro" id="IPR050596">
    <property type="entry name" value="AspAT/PAT-like"/>
</dbReference>
<keyword evidence="4 9" id="KW-0032">Aminotransferase</keyword>
<evidence type="ECO:0000256" key="5">
    <source>
        <dbReference type="ARBA" id="ARBA00022679"/>
    </source>
</evidence>
<dbReference type="Proteomes" id="UP000231553">
    <property type="component" value="Unassembled WGS sequence"/>
</dbReference>
<dbReference type="InterPro" id="IPR015421">
    <property type="entry name" value="PyrdxlP-dep_Trfase_major"/>
</dbReference>
<evidence type="ECO:0000313" key="9">
    <source>
        <dbReference type="EMBL" id="PJE33882.1"/>
    </source>
</evidence>
<dbReference type="InterPro" id="IPR015422">
    <property type="entry name" value="PyrdxlP-dep_Trfase_small"/>
</dbReference>
<dbReference type="GO" id="GO:0030170">
    <property type="term" value="F:pyridoxal phosphate binding"/>
    <property type="evidence" value="ECO:0007669"/>
    <property type="project" value="InterPro"/>
</dbReference>
<dbReference type="EMBL" id="PGTB01000295">
    <property type="protein sequence ID" value="PJE33882.1"/>
    <property type="molecule type" value="Genomic_DNA"/>
</dbReference>
<dbReference type="SUPFAM" id="SSF53383">
    <property type="entry name" value="PLP-dependent transferases"/>
    <property type="match status" value="1"/>
</dbReference>
<keyword evidence="10" id="KW-1185">Reference proteome</keyword>
<comment type="catalytic activity">
    <reaction evidence="7">
        <text>L-aspartate + 2-oxoglutarate = oxaloacetate + L-glutamate</text>
        <dbReference type="Rhea" id="RHEA:21824"/>
        <dbReference type="ChEBI" id="CHEBI:16452"/>
        <dbReference type="ChEBI" id="CHEBI:16810"/>
        <dbReference type="ChEBI" id="CHEBI:29985"/>
        <dbReference type="ChEBI" id="CHEBI:29991"/>
        <dbReference type="EC" id="2.6.1.1"/>
    </reaction>
</comment>
<comment type="caution">
    <text evidence="9">The sequence shown here is derived from an EMBL/GenBank/DDBJ whole genome shotgun (WGS) entry which is preliminary data.</text>
</comment>
<dbReference type="Gene3D" id="3.90.1150.10">
    <property type="entry name" value="Aspartate Aminotransferase, domain 1"/>
    <property type="match status" value="1"/>
</dbReference>
<dbReference type="GO" id="GO:0004069">
    <property type="term" value="F:L-aspartate:2-oxoglutarate aminotransferase activity"/>
    <property type="evidence" value="ECO:0007669"/>
    <property type="project" value="UniProtKB-EC"/>
</dbReference>
<name>A0A2M8ITN2_9RHOB</name>
<keyword evidence="5 9" id="KW-0808">Transferase</keyword>
<evidence type="ECO:0000256" key="4">
    <source>
        <dbReference type="ARBA" id="ARBA00022576"/>
    </source>
</evidence>
<evidence type="ECO:0000256" key="2">
    <source>
        <dbReference type="ARBA" id="ARBA00007441"/>
    </source>
</evidence>
<accession>A0A2M8ITN2</accession>
<dbReference type="Pfam" id="PF00155">
    <property type="entry name" value="Aminotran_1_2"/>
    <property type="match status" value="1"/>
</dbReference>
<dbReference type="OrthoDB" id="9763453at2"/>
<evidence type="ECO:0000313" key="10">
    <source>
        <dbReference type="Proteomes" id="UP000231553"/>
    </source>
</evidence>
<evidence type="ECO:0000256" key="7">
    <source>
        <dbReference type="ARBA" id="ARBA00049185"/>
    </source>
</evidence>
<comment type="similarity">
    <text evidence="2">Belongs to the class-I pyridoxal-phosphate-dependent aminotransferase family.</text>
</comment>
<dbReference type="PANTHER" id="PTHR46383">
    <property type="entry name" value="ASPARTATE AMINOTRANSFERASE"/>
    <property type="match status" value="1"/>
</dbReference>
<proteinExistence type="inferred from homology"/>
<dbReference type="PANTHER" id="PTHR46383:SF1">
    <property type="entry name" value="ASPARTATE AMINOTRANSFERASE"/>
    <property type="match status" value="1"/>
</dbReference>
<dbReference type="InterPro" id="IPR015424">
    <property type="entry name" value="PyrdxlP-dep_Trfase"/>
</dbReference>
<evidence type="ECO:0000259" key="8">
    <source>
        <dbReference type="Pfam" id="PF00155"/>
    </source>
</evidence>